<feature type="region of interest" description="Disordered" evidence="1">
    <location>
        <begin position="110"/>
        <end position="148"/>
    </location>
</feature>
<dbReference type="AlphaFoldDB" id="A0A7C3WHC3"/>
<proteinExistence type="predicted"/>
<name>A0A7C3WHC3_9BACT</name>
<evidence type="ECO:0000313" key="2">
    <source>
        <dbReference type="EMBL" id="HGB14410.1"/>
    </source>
</evidence>
<reference evidence="2" key="1">
    <citation type="journal article" date="2020" name="mSystems">
        <title>Genome- and Community-Level Interaction Insights into Carbon Utilization and Element Cycling Functions of Hydrothermarchaeota in Hydrothermal Sediment.</title>
        <authorList>
            <person name="Zhou Z."/>
            <person name="Liu Y."/>
            <person name="Xu W."/>
            <person name="Pan J."/>
            <person name="Luo Z.H."/>
            <person name="Li M."/>
        </authorList>
    </citation>
    <scope>NUCLEOTIDE SEQUENCE [LARGE SCALE GENOMIC DNA]</scope>
    <source>
        <strain evidence="2">SpSt-776</strain>
    </source>
</reference>
<gene>
    <name evidence="2" type="ORF">ENV62_04115</name>
</gene>
<dbReference type="EMBL" id="DTHB01000029">
    <property type="protein sequence ID" value="HGB14410.1"/>
    <property type="molecule type" value="Genomic_DNA"/>
</dbReference>
<organism evidence="2">
    <name type="scientific">Desulfobacca acetoxidans</name>
    <dbReference type="NCBI Taxonomy" id="60893"/>
    <lineage>
        <taxon>Bacteria</taxon>
        <taxon>Pseudomonadati</taxon>
        <taxon>Thermodesulfobacteriota</taxon>
        <taxon>Desulfobaccia</taxon>
        <taxon>Desulfobaccales</taxon>
        <taxon>Desulfobaccaceae</taxon>
        <taxon>Desulfobacca</taxon>
    </lineage>
</organism>
<comment type="caution">
    <text evidence="2">The sequence shown here is derived from an EMBL/GenBank/DDBJ whole genome shotgun (WGS) entry which is preliminary data.</text>
</comment>
<evidence type="ECO:0000256" key="1">
    <source>
        <dbReference type="SAM" id="MobiDB-lite"/>
    </source>
</evidence>
<sequence length="148" mass="16758">MRRTLAIISAATLVICLLAPAWGQVSRPSQLRGAPPRWEPVPSAPGVEYSPGLKRDVFRYQEKYYYFDGSKWHCGRNYQGPWVQIPEPPQTFYRIEEHYFHTPPGWARGKKTGWGPYDMPPGKAKKAYGTGPPGQSRKGRSLPPGQMK</sequence>
<accession>A0A7C3WHC3</accession>
<protein>
    <submittedName>
        <fullName evidence="2">Uncharacterized protein</fullName>
    </submittedName>
</protein>